<comment type="similarity">
    <text evidence="3">Belongs to the HFCD (homooligomeric flavin containing Cys decarboxylase) superfamily.</text>
</comment>
<feature type="compositionally biased region" description="Low complexity" evidence="5">
    <location>
        <begin position="460"/>
        <end position="521"/>
    </location>
</feature>
<sequence length="831" mass="89586">MTIGCRTYREEDEWSGWKKITDPILHIELRNWADIMVIAPLDANTLGKIANGLCDNLLTCVLRAWDVNKPVIACPAMNTSMWHHPLTSRHLEILENVLKYNIIQPISKKLACGDTGLGAMAESRYIADYVLEMINGKGLAGLTVEDSMKAVFDCSADEAGELSFKEGDILVDVEESGEEGWYTGRIQNTVETGLFPYNYVVEIPAAQSQSNVDEKPISKFPPIDAFETAMSAGKTSKSSNTNNWTSFTANSIPSPLAADSKPKLPAASSISSNNTIGLGIKLHGNSVITSTFEKPKLKPIGNIKSTESSLTRSRSYSTSAISNEAEKEPIQAEKTIKPSQLLNGKATKSALELALSKGSPKASSSNLKSNNTFSKSNTVGIALPGMSSIKPSSSNNNNDLEEEDGFQMIKPSQLRQKQTSAPTIRPFASQSTSYTTSTTPSWKRTAETKTYGSTSGGNKSGSPSFVSSSKLDVAPSSSPMPRLPSRPTSAASRRSRNSRISSSSPLSSSSLNSSPNANLTAVRETNEKSAPPPILKPKPQINSTTATQPVLPPRPKLRSTSNPPPIQPKPAMSSIEMLLSKSNKNDSIYTATATPNVSSKPTTTPPPRNAATKPVVPSAKPTTGAKLTTRPNLDSWKSADNAKDQLDNANIKPSVVLKNNRARSATNPVSSPSSTAPPEWMAALKPEAPTITKPVLYERPTSPIAHPVSRSPASTAAAAVKIEPAKKKANPPPPPPSRPPKSKNIASDSHSKKKQRYEVLFESIHDDGYVDGETAHFVWLKSKLSNEDLARIWKECDPDHKGLLDKHAFIDGMSKIDELLSLKQLQQHQVI</sequence>
<dbReference type="Gene3D" id="2.30.30.40">
    <property type="entry name" value="SH3 Domains"/>
    <property type="match status" value="1"/>
</dbReference>
<name>A0A0B7NWA8_9FUNG</name>
<feature type="compositionally biased region" description="Low complexity" evidence="5">
    <location>
        <begin position="305"/>
        <end position="319"/>
    </location>
</feature>
<evidence type="ECO:0008006" key="10">
    <source>
        <dbReference type="Google" id="ProtNLM"/>
    </source>
</evidence>
<keyword evidence="2" id="KW-0173">Coenzyme A biosynthesis</keyword>
<dbReference type="InterPro" id="IPR036551">
    <property type="entry name" value="Flavin_trans-like"/>
</dbReference>
<dbReference type="InterPro" id="IPR002048">
    <property type="entry name" value="EF_hand_dom"/>
</dbReference>
<dbReference type="EMBL" id="LN734054">
    <property type="protein sequence ID" value="CEP19603.1"/>
    <property type="molecule type" value="Genomic_DNA"/>
</dbReference>
<dbReference type="PROSITE" id="PS50222">
    <property type="entry name" value="EF_HAND_2"/>
    <property type="match status" value="1"/>
</dbReference>
<dbReference type="CDD" id="cd00052">
    <property type="entry name" value="EH"/>
    <property type="match status" value="1"/>
</dbReference>
<dbReference type="PROSITE" id="PS50002">
    <property type="entry name" value="SH3"/>
    <property type="match status" value="1"/>
</dbReference>
<dbReference type="GO" id="GO:0004633">
    <property type="term" value="F:phosphopantothenoylcysteine decarboxylase activity"/>
    <property type="evidence" value="ECO:0007669"/>
    <property type="project" value="TreeGrafter"/>
</dbReference>
<dbReference type="SMART" id="SM00027">
    <property type="entry name" value="EH"/>
    <property type="match status" value="1"/>
</dbReference>
<feature type="compositionally biased region" description="Polar residues" evidence="5">
    <location>
        <begin position="580"/>
        <end position="600"/>
    </location>
</feature>
<feature type="region of interest" description="Disordered" evidence="5">
    <location>
        <begin position="299"/>
        <end position="329"/>
    </location>
</feature>
<evidence type="ECO:0000256" key="4">
    <source>
        <dbReference type="PROSITE-ProRule" id="PRU00192"/>
    </source>
</evidence>
<dbReference type="STRING" id="35722.A0A0B7NWA8"/>
<dbReference type="SUPFAM" id="SSF47473">
    <property type="entry name" value="EF-hand"/>
    <property type="match status" value="1"/>
</dbReference>
<keyword evidence="1 4" id="KW-0728">SH3 domain</keyword>
<dbReference type="GO" id="GO:0071513">
    <property type="term" value="C:phosphopantothenoylcysteine decarboxylase complex"/>
    <property type="evidence" value="ECO:0007669"/>
    <property type="project" value="TreeGrafter"/>
</dbReference>
<feature type="compositionally biased region" description="Pro residues" evidence="5">
    <location>
        <begin position="730"/>
        <end position="739"/>
    </location>
</feature>
<evidence type="ECO:0000313" key="9">
    <source>
        <dbReference type="Proteomes" id="UP000054107"/>
    </source>
</evidence>
<feature type="domain" description="EF-hand" evidence="7">
    <location>
        <begin position="784"/>
        <end position="819"/>
    </location>
</feature>
<dbReference type="Pfam" id="PF02441">
    <property type="entry name" value="Flavoprotein"/>
    <property type="match status" value="1"/>
</dbReference>
<dbReference type="Gene3D" id="3.40.50.1950">
    <property type="entry name" value="Flavin prenyltransferase-like"/>
    <property type="match status" value="1"/>
</dbReference>
<dbReference type="Pfam" id="PF12763">
    <property type="entry name" value="EH"/>
    <property type="match status" value="1"/>
</dbReference>
<dbReference type="PRINTS" id="PR00452">
    <property type="entry name" value="SH3DOMAIN"/>
</dbReference>
<evidence type="ECO:0000259" key="6">
    <source>
        <dbReference type="PROSITE" id="PS50002"/>
    </source>
</evidence>
<proteinExistence type="inferred from homology"/>
<dbReference type="SMART" id="SM00326">
    <property type="entry name" value="SH3"/>
    <property type="match status" value="1"/>
</dbReference>
<dbReference type="GO" id="GO:0010181">
    <property type="term" value="F:FMN binding"/>
    <property type="evidence" value="ECO:0007669"/>
    <property type="project" value="TreeGrafter"/>
</dbReference>
<dbReference type="PANTHER" id="PTHR14359">
    <property type="entry name" value="HOMO-OLIGOMERIC FLAVIN CONTAINING CYS DECARBOXYLASE FAMILY"/>
    <property type="match status" value="1"/>
</dbReference>
<keyword evidence="9" id="KW-1185">Reference proteome</keyword>
<dbReference type="GO" id="GO:0015937">
    <property type="term" value="P:coenzyme A biosynthetic process"/>
    <property type="evidence" value="ECO:0007669"/>
    <property type="project" value="UniProtKB-KW"/>
</dbReference>
<dbReference type="PANTHER" id="PTHR14359:SF6">
    <property type="entry name" value="PHOSPHOPANTOTHENOYLCYSTEINE DECARBOXYLASE"/>
    <property type="match status" value="1"/>
</dbReference>
<evidence type="ECO:0000256" key="5">
    <source>
        <dbReference type="SAM" id="MobiDB-lite"/>
    </source>
</evidence>
<feature type="compositionally biased region" description="Polar residues" evidence="5">
    <location>
        <begin position="413"/>
        <end position="422"/>
    </location>
</feature>
<organism evidence="8 9">
    <name type="scientific">Parasitella parasitica</name>
    <dbReference type="NCBI Taxonomy" id="35722"/>
    <lineage>
        <taxon>Eukaryota</taxon>
        <taxon>Fungi</taxon>
        <taxon>Fungi incertae sedis</taxon>
        <taxon>Mucoromycota</taxon>
        <taxon>Mucoromycotina</taxon>
        <taxon>Mucoromycetes</taxon>
        <taxon>Mucorales</taxon>
        <taxon>Mucorineae</taxon>
        <taxon>Mucoraceae</taxon>
        <taxon>Parasitella</taxon>
    </lineage>
</organism>
<evidence type="ECO:0000313" key="8">
    <source>
        <dbReference type="EMBL" id="CEP19603.1"/>
    </source>
</evidence>
<feature type="compositionally biased region" description="Polar residues" evidence="5">
    <location>
        <begin position="361"/>
        <end position="379"/>
    </location>
</feature>
<dbReference type="OrthoDB" id="1532798at2759"/>
<dbReference type="SUPFAM" id="SSF50044">
    <property type="entry name" value="SH3-domain"/>
    <property type="match status" value="1"/>
</dbReference>
<feature type="compositionally biased region" description="Low complexity" evidence="5">
    <location>
        <begin position="429"/>
        <end position="441"/>
    </location>
</feature>
<dbReference type="GO" id="GO:0005509">
    <property type="term" value="F:calcium ion binding"/>
    <property type="evidence" value="ECO:0007669"/>
    <property type="project" value="InterPro"/>
</dbReference>
<feature type="region of interest" description="Disordered" evidence="5">
    <location>
        <begin position="723"/>
        <end position="753"/>
    </location>
</feature>
<dbReference type="InterPro" id="IPR003382">
    <property type="entry name" value="Flavoprotein"/>
</dbReference>
<feature type="region of interest" description="Disordered" evidence="5">
    <location>
        <begin position="411"/>
        <end position="641"/>
    </location>
</feature>
<dbReference type="InterPro" id="IPR001452">
    <property type="entry name" value="SH3_domain"/>
</dbReference>
<reference evidence="8 9" key="1">
    <citation type="submission" date="2014-09" db="EMBL/GenBank/DDBJ databases">
        <authorList>
            <person name="Ellenberger Sabrina"/>
        </authorList>
    </citation>
    <scope>NUCLEOTIDE SEQUENCE [LARGE SCALE GENOMIC DNA]</scope>
    <source>
        <strain evidence="8 9">CBS 412.66</strain>
    </source>
</reference>
<protein>
    <recommendedName>
        <fullName evidence="10">SH3 domain-containing protein</fullName>
    </recommendedName>
</protein>
<dbReference type="SUPFAM" id="SSF52507">
    <property type="entry name" value="Homo-oligomeric flavin-containing Cys decarboxylases, HFCD"/>
    <property type="match status" value="1"/>
</dbReference>
<evidence type="ECO:0000256" key="2">
    <source>
        <dbReference type="ARBA" id="ARBA00022993"/>
    </source>
</evidence>
<dbReference type="Proteomes" id="UP000054107">
    <property type="component" value="Unassembled WGS sequence"/>
</dbReference>
<dbReference type="AlphaFoldDB" id="A0A0B7NWA8"/>
<evidence type="ECO:0000256" key="1">
    <source>
        <dbReference type="ARBA" id="ARBA00022443"/>
    </source>
</evidence>
<dbReference type="InterPro" id="IPR036028">
    <property type="entry name" value="SH3-like_dom_sf"/>
</dbReference>
<feature type="domain" description="SH3" evidence="6">
    <location>
        <begin position="143"/>
        <end position="205"/>
    </location>
</feature>
<feature type="region of interest" description="Disordered" evidence="5">
    <location>
        <begin position="357"/>
        <end position="379"/>
    </location>
</feature>
<evidence type="ECO:0000256" key="3">
    <source>
        <dbReference type="ARBA" id="ARBA00038350"/>
    </source>
</evidence>
<gene>
    <name evidence="8" type="primary">PARPA_13919.1 scaffold 47386</name>
</gene>
<dbReference type="InterPro" id="IPR000261">
    <property type="entry name" value="EH_dom"/>
</dbReference>
<accession>A0A0B7NWA8</accession>
<dbReference type="InterPro" id="IPR011992">
    <property type="entry name" value="EF-hand-dom_pair"/>
</dbReference>
<dbReference type="Pfam" id="PF00018">
    <property type="entry name" value="SH3_1"/>
    <property type="match status" value="1"/>
</dbReference>
<evidence type="ECO:0000259" key="7">
    <source>
        <dbReference type="PROSITE" id="PS50222"/>
    </source>
</evidence>
<dbReference type="Gene3D" id="1.10.238.10">
    <property type="entry name" value="EF-hand"/>
    <property type="match status" value="1"/>
</dbReference>